<keyword evidence="2" id="KW-1185">Reference proteome</keyword>
<evidence type="ECO:0000313" key="2">
    <source>
        <dbReference type="Proteomes" id="UP000826212"/>
    </source>
</evidence>
<protein>
    <submittedName>
        <fullName evidence="1">SRPBCC domain-containing protein</fullName>
    </submittedName>
</protein>
<evidence type="ECO:0000313" key="1">
    <source>
        <dbReference type="EMBL" id="QZE14699.1"/>
    </source>
</evidence>
<sequence length="125" mass="14285">MKDYKKYFTLSGSPEDIYNCLTNPVMIEIWTGEPAVMPKEPGGEFSMWDGAICGKILDLVPNKQIDQLWYFGEDLYSPVSIKLHPHKKGTSVEVKQTNIPEDAYDNIAEGWDEDYFGALEELFEI</sequence>
<reference evidence="1" key="1">
    <citation type="submission" date="2021-08" db="EMBL/GenBank/DDBJ databases">
        <title>Novel anaerobic bacterium isolated from sea squirt in East Sea, Republic of Korea.</title>
        <authorList>
            <person name="Nguyen T.H."/>
            <person name="Li Z."/>
            <person name="Lee Y.-J."/>
            <person name="Ko J."/>
            <person name="Kim S.-G."/>
        </authorList>
    </citation>
    <scope>NUCLEOTIDE SEQUENCE</scope>
    <source>
        <strain evidence="1">KCTC 25031</strain>
    </source>
</reference>
<proteinExistence type="predicted"/>
<gene>
    <name evidence="1" type="ORF">K4L44_02230</name>
</gene>
<name>A0AC61NGD1_9BACT</name>
<dbReference type="EMBL" id="CP081303">
    <property type="protein sequence ID" value="QZE14699.1"/>
    <property type="molecule type" value="Genomic_DNA"/>
</dbReference>
<dbReference type="Proteomes" id="UP000826212">
    <property type="component" value="Chromosome"/>
</dbReference>
<organism evidence="1 2">
    <name type="scientific">Halosquirtibacter laminarini</name>
    <dbReference type="NCBI Taxonomy" id="3374600"/>
    <lineage>
        <taxon>Bacteria</taxon>
        <taxon>Pseudomonadati</taxon>
        <taxon>Bacteroidota</taxon>
        <taxon>Bacteroidia</taxon>
        <taxon>Marinilabiliales</taxon>
        <taxon>Prolixibacteraceae</taxon>
        <taxon>Halosquirtibacter</taxon>
    </lineage>
</organism>
<accession>A0AC61NGD1</accession>